<organism evidence="9 10">
    <name type="scientific">Atopostipes suicloacalis DSM 15692</name>
    <dbReference type="NCBI Taxonomy" id="1121025"/>
    <lineage>
        <taxon>Bacteria</taxon>
        <taxon>Bacillati</taxon>
        <taxon>Bacillota</taxon>
        <taxon>Bacilli</taxon>
        <taxon>Lactobacillales</taxon>
        <taxon>Carnobacteriaceae</taxon>
        <taxon>Atopostipes</taxon>
    </lineage>
</organism>
<keyword evidence="6 7" id="KW-0472">Membrane</keyword>
<dbReference type="InterPro" id="IPR002656">
    <property type="entry name" value="Acyl_transf_3_dom"/>
</dbReference>
<dbReference type="AlphaFoldDB" id="A0A1M4SWM3"/>
<evidence type="ECO:0000256" key="2">
    <source>
        <dbReference type="ARBA" id="ARBA00007400"/>
    </source>
</evidence>
<dbReference type="GO" id="GO:0016413">
    <property type="term" value="F:O-acetyltransferase activity"/>
    <property type="evidence" value="ECO:0007669"/>
    <property type="project" value="TreeGrafter"/>
</dbReference>
<dbReference type="Proteomes" id="UP000184128">
    <property type="component" value="Unassembled WGS sequence"/>
</dbReference>
<keyword evidence="3" id="KW-1003">Cell membrane</keyword>
<evidence type="ECO:0000313" key="9">
    <source>
        <dbReference type="EMBL" id="SHE36558.1"/>
    </source>
</evidence>
<feature type="transmembrane region" description="Helical" evidence="7">
    <location>
        <begin position="173"/>
        <end position="190"/>
    </location>
</feature>
<feature type="domain" description="Acyltransferase 3" evidence="8">
    <location>
        <begin position="7"/>
        <end position="316"/>
    </location>
</feature>
<sequence>MSTRYEKFDILRGFAIIGVVLIHITAPLATEGKVLAVLVNQISRFAVPVFFFLSGWGLTIAESYAKSDGYWDFLKARFLSVFPQYIVWNFIYLAYSDVWSSQNLMEVLKAFLLGTIYNHLYFVPVILVLYVFYPLLLKVANKFGVLLSLFITMISQLSDVWIQHEYFYMNKNILNWIFYFIFGMWFARNFKEKVQHLQKYKFFIWIGLVLSMSLVLLTPFLVGDLFDFNLVLASTRPTVIFYSTMLVLLMIVTPFDYQKINKVLLKLSKYSFYIYLSHYLFLSIWRDVYATLGWDWNTLLYIVFSFVLVMGVSYVVGVFMRKAEKKIGL</sequence>
<feature type="transmembrane region" description="Helical" evidence="7">
    <location>
        <begin position="76"/>
        <end position="95"/>
    </location>
</feature>
<dbReference type="STRING" id="1121025.SAMN02745249_00273"/>
<name>A0A1M4SWM3_9LACT</name>
<dbReference type="OrthoDB" id="65129at2"/>
<feature type="transmembrane region" description="Helical" evidence="7">
    <location>
        <begin position="270"/>
        <end position="286"/>
    </location>
</feature>
<evidence type="ECO:0000256" key="6">
    <source>
        <dbReference type="ARBA" id="ARBA00023136"/>
    </source>
</evidence>
<gene>
    <name evidence="9" type="ORF">SAMN02745249_00273</name>
</gene>
<feature type="transmembrane region" description="Helical" evidence="7">
    <location>
        <begin position="115"/>
        <end position="136"/>
    </location>
</feature>
<evidence type="ECO:0000256" key="7">
    <source>
        <dbReference type="SAM" id="Phobius"/>
    </source>
</evidence>
<keyword evidence="9" id="KW-0012">Acyltransferase</keyword>
<evidence type="ECO:0000256" key="5">
    <source>
        <dbReference type="ARBA" id="ARBA00022989"/>
    </source>
</evidence>
<dbReference type="GO" id="GO:0005886">
    <property type="term" value="C:plasma membrane"/>
    <property type="evidence" value="ECO:0007669"/>
    <property type="project" value="UniProtKB-SubCell"/>
</dbReference>
<dbReference type="PANTHER" id="PTHR40074">
    <property type="entry name" value="O-ACETYLTRANSFERASE WECH"/>
    <property type="match status" value="1"/>
</dbReference>
<keyword evidence="4 7" id="KW-0812">Transmembrane</keyword>
<proteinExistence type="inferred from homology"/>
<dbReference type="PANTHER" id="PTHR40074:SF2">
    <property type="entry name" value="O-ACETYLTRANSFERASE WECH"/>
    <property type="match status" value="1"/>
</dbReference>
<evidence type="ECO:0000256" key="3">
    <source>
        <dbReference type="ARBA" id="ARBA00022475"/>
    </source>
</evidence>
<feature type="transmembrane region" description="Helical" evidence="7">
    <location>
        <begin position="298"/>
        <end position="320"/>
    </location>
</feature>
<evidence type="ECO:0000259" key="8">
    <source>
        <dbReference type="Pfam" id="PF01757"/>
    </source>
</evidence>
<feature type="transmembrane region" description="Helical" evidence="7">
    <location>
        <begin position="143"/>
        <end position="161"/>
    </location>
</feature>
<comment type="similarity">
    <text evidence="2">Belongs to the acyltransferase 3 family.</text>
</comment>
<evidence type="ECO:0000256" key="4">
    <source>
        <dbReference type="ARBA" id="ARBA00022692"/>
    </source>
</evidence>
<feature type="transmembrane region" description="Helical" evidence="7">
    <location>
        <begin position="12"/>
        <end position="30"/>
    </location>
</feature>
<accession>A0A1M4SWM3</accession>
<evidence type="ECO:0000256" key="1">
    <source>
        <dbReference type="ARBA" id="ARBA00004651"/>
    </source>
</evidence>
<dbReference type="GO" id="GO:0009246">
    <property type="term" value="P:enterobacterial common antigen biosynthetic process"/>
    <property type="evidence" value="ECO:0007669"/>
    <property type="project" value="TreeGrafter"/>
</dbReference>
<reference evidence="9 10" key="1">
    <citation type="submission" date="2016-11" db="EMBL/GenBank/DDBJ databases">
        <authorList>
            <person name="Jaros S."/>
            <person name="Januszkiewicz K."/>
            <person name="Wedrychowicz H."/>
        </authorList>
    </citation>
    <scope>NUCLEOTIDE SEQUENCE [LARGE SCALE GENOMIC DNA]</scope>
    <source>
        <strain evidence="9 10">DSM 15692</strain>
    </source>
</reference>
<dbReference type="Pfam" id="PF01757">
    <property type="entry name" value="Acyl_transf_3"/>
    <property type="match status" value="1"/>
</dbReference>
<keyword evidence="5 7" id="KW-1133">Transmembrane helix</keyword>
<comment type="subcellular location">
    <subcellularLocation>
        <location evidence="1">Cell membrane</location>
        <topology evidence="1">Multi-pass membrane protein</topology>
    </subcellularLocation>
</comment>
<feature type="transmembrane region" description="Helical" evidence="7">
    <location>
        <begin position="202"/>
        <end position="220"/>
    </location>
</feature>
<keyword evidence="9" id="KW-0808">Transferase</keyword>
<feature type="transmembrane region" description="Helical" evidence="7">
    <location>
        <begin position="240"/>
        <end position="258"/>
    </location>
</feature>
<evidence type="ECO:0000313" key="10">
    <source>
        <dbReference type="Proteomes" id="UP000184128"/>
    </source>
</evidence>
<feature type="transmembrane region" description="Helical" evidence="7">
    <location>
        <begin position="42"/>
        <end position="64"/>
    </location>
</feature>
<protein>
    <submittedName>
        <fullName evidence="9">Surface polysaccharide O-acyltransferase, integral membrane enzyme</fullName>
    </submittedName>
</protein>
<dbReference type="RefSeq" id="WP_073295105.1">
    <property type="nucleotide sequence ID" value="NZ_FQUF01000004.1"/>
</dbReference>
<keyword evidence="10" id="KW-1185">Reference proteome</keyword>
<dbReference type="EMBL" id="FQUF01000004">
    <property type="protein sequence ID" value="SHE36558.1"/>
    <property type="molecule type" value="Genomic_DNA"/>
</dbReference>